<dbReference type="AlphaFoldDB" id="A0A1I7VAG9"/>
<proteinExistence type="predicted"/>
<sequence length="213" mass="24504">MTQEDVIHYLPHHEVITPNKTTKLRIVHDASADLKGAKSLNDVLYRGPAMLPDLVGILLFRIMRNVIRADVGKAFLLELTETTKFFWIKDIEKQVIEDNIKCHLFRRVPFGVITSPFLLSTTLNHHLEISGNKTTLEIRKNLYVDNIILSARGTREALEKYHEMKSIFKEAAMNIREFLSNDKNINKGIAKQDRVSRGPTKILGITRIHDRHN</sequence>
<dbReference type="STRING" id="7209.A0A1I7VAG9"/>
<keyword evidence="1" id="KW-1185">Reference proteome</keyword>
<dbReference type="PANTHER" id="PTHR47331">
    <property type="entry name" value="PHD-TYPE DOMAIN-CONTAINING PROTEIN"/>
    <property type="match status" value="1"/>
</dbReference>
<accession>A0A1I7VAG9</accession>
<reference evidence="2" key="2">
    <citation type="submission" date="2016-11" db="UniProtKB">
        <authorList>
            <consortium name="WormBaseParasite"/>
        </authorList>
    </citation>
    <scope>IDENTIFICATION</scope>
</reference>
<dbReference type="SUPFAM" id="SSF56672">
    <property type="entry name" value="DNA/RNA polymerases"/>
    <property type="match status" value="1"/>
</dbReference>
<name>A0A1I7VAG9_LOALO</name>
<organism evidence="1 2">
    <name type="scientific">Loa loa</name>
    <name type="common">Eye worm</name>
    <name type="synonym">Filaria loa</name>
    <dbReference type="NCBI Taxonomy" id="7209"/>
    <lineage>
        <taxon>Eukaryota</taxon>
        <taxon>Metazoa</taxon>
        <taxon>Ecdysozoa</taxon>
        <taxon>Nematoda</taxon>
        <taxon>Chromadorea</taxon>
        <taxon>Rhabditida</taxon>
        <taxon>Spirurina</taxon>
        <taxon>Spiruromorpha</taxon>
        <taxon>Filarioidea</taxon>
        <taxon>Onchocercidae</taxon>
        <taxon>Loa</taxon>
    </lineage>
</organism>
<reference evidence="1" key="1">
    <citation type="submission" date="2012-04" db="EMBL/GenBank/DDBJ databases">
        <title>The Genome Sequence of Loa loa.</title>
        <authorList>
            <consortium name="The Broad Institute Genome Sequencing Platform"/>
            <consortium name="Broad Institute Genome Sequencing Center for Infectious Disease"/>
            <person name="Nutman T.B."/>
            <person name="Fink D.L."/>
            <person name="Russ C."/>
            <person name="Young S."/>
            <person name="Zeng Q."/>
            <person name="Gargeya S."/>
            <person name="Alvarado L."/>
            <person name="Berlin A."/>
            <person name="Chapman S.B."/>
            <person name="Chen Z."/>
            <person name="Freedman E."/>
            <person name="Gellesch M."/>
            <person name="Goldberg J."/>
            <person name="Griggs A."/>
            <person name="Gujja S."/>
            <person name="Heilman E.R."/>
            <person name="Heiman D."/>
            <person name="Howarth C."/>
            <person name="Mehta T."/>
            <person name="Neiman D."/>
            <person name="Pearson M."/>
            <person name="Roberts A."/>
            <person name="Saif S."/>
            <person name="Shea T."/>
            <person name="Shenoy N."/>
            <person name="Sisk P."/>
            <person name="Stolte C."/>
            <person name="Sykes S."/>
            <person name="White J."/>
            <person name="Yandava C."/>
            <person name="Haas B."/>
            <person name="Henn M.R."/>
            <person name="Nusbaum C."/>
            <person name="Birren B."/>
        </authorList>
    </citation>
    <scope>NUCLEOTIDE SEQUENCE [LARGE SCALE GENOMIC DNA]</scope>
</reference>
<dbReference type="WBParaSite" id="EN70_11603">
    <property type="protein sequence ID" value="EN70_11603"/>
    <property type="gene ID" value="EN70_11603"/>
</dbReference>
<evidence type="ECO:0000313" key="1">
    <source>
        <dbReference type="Proteomes" id="UP000095285"/>
    </source>
</evidence>
<protein>
    <submittedName>
        <fullName evidence="2">Reverse transcriptase domain-containing protein</fullName>
    </submittedName>
</protein>
<dbReference type="Proteomes" id="UP000095285">
    <property type="component" value="Unassembled WGS sequence"/>
</dbReference>
<evidence type="ECO:0000313" key="2">
    <source>
        <dbReference type="WBParaSite" id="EN70_11603"/>
    </source>
</evidence>
<dbReference type="InterPro" id="IPR043502">
    <property type="entry name" value="DNA/RNA_pol_sf"/>
</dbReference>